<dbReference type="GO" id="GO:0009253">
    <property type="term" value="P:peptidoglycan catabolic process"/>
    <property type="evidence" value="ECO:0007669"/>
    <property type="project" value="InterPro"/>
</dbReference>
<name>A0A255H799_9ACTN</name>
<dbReference type="SMART" id="SM00644">
    <property type="entry name" value="Ami_2"/>
    <property type="match status" value="1"/>
</dbReference>
<dbReference type="SUPFAM" id="SSF55846">
    <property type="entry name" value="N-acetylmuramoyl-L-alanine amidase-like"/>
    <property type="match status" value="1"/>
</dbReference>
<keyword evidence="2" id="KW-0732">Signal</keyword>
<feature type="domain" description="N-acetylmuramoyl-L-alanine amidase" evidence="3">
    <location>
        <begin position="49"/>
        <end position="195"/>
    </location>
</feature>
<dbReference type="RefSeq" id="WP_094363317.1">
    <property type="nucleotide sequence ID" value="NZ_NMVQ01000008.1"/>
</dbReference>
<dbReference type="OrthoDB" id="514320at2"/>
<dbReference type="Proteomes" id="UP000216311">
    <property type="component" value="Unassembled WGS sequence"/>
</dbReference>
<sequence length="216" mass="23641">MDRTRFARRTVLVGAAAALLAACSTPKAERVVPEPRIISTDEWGATFPTSGGDVIKREPAQIVIHHTETPNVADLSRDQALTLARAVQKHHMQSNGWSDSGQHFTISRGGFVLEGRHGSLNAARRRDRFVEGAQAKGANDRSIGIENEGTYHSERPPEQQWEALVDLVAWLCDSYQLGPEAIVGHRDVSPSTCPGDAFAAVLTRLRTEVSAMLRPR</sequence>
<dbReference type="Pfam" id="PF01510">
    <property type="entry name" value="Amidase_2"/>
    <property type="match status" value="1"/>
</dbReference>
<comment type="similarity">
    <text evidence="1">Belongs to the N-acetylmuramoyl-L-alanine amidase 2 family.</text>
</comment>
<dbReference type="InterPro" id="IPR006619">
    <property type="entry name" value="PGRP_domain_met/bac"/>
</dbReference>
<dbReference type="CDD" id="cd06583">
    <property type="entry name" value="PGRP"/>
    <property type="match status" value="1"/>
</dbReference>
<proteinExistence type="inferred from homology"/>
<accession>A0A255H799</accession>
<dbReference type="PANTHER" id="PTHR11022">
    <property type="entry name" value="PEPTIDOGLYCAN RECOGNITION PROTEIN"/>
    <property type="match status" value="1"/>
</dbReference>
<dbReference type="Gene3D" id="3.40.80.10">
    <property type="entry name" value="Peptidoglycan recognition protein-like"/>
    <property type="match status" value="1"/>
</dbReference>
<protein>
    <submittedName>
        <fullName evidence="5">N-acetylmuramoyl-L-alanine amidase</fullName>
    </submittedName>
</protein>
<evidence type="ECO:0000256" key="1">
    <source>
        <dbReference type="ARBA" id="ARBA00007553"/>
    </source>
</evidence>
<dbReference type="GO" id="GO:0008270">
    <property type="term" value="F:zinc ion binding"/>
    <property type="evidence" value="ECO:0007669"/>
    <property type="project" value="InterPro"/>
</dbReference>
<evidence type="ECO:0000259" key="3">
    <source>
        <dbReference type="SMART" id="SM00644"/>
    </source>
</evidence>
<dbReference type="EMBL" id="NMVQ01000008">
    <property type="protein sequence ID" value="OYO23083.1"/>
    <property type="molecule type" value="Genomic_DNA"/>
</dbReference>
<evidence type="ECO:0000256" key="2">
    <source>
        <dbReference type="SAM" id="SignalP"/>
    </source>
</evidence>
<comment type="caution">
    <text evidence="5">The sequence shown here is derived from an EMBL/GenBank/DDBJ whole genome shotgun (WGS) entry which is preliminary data.</text>
</comment>
<reference evidence="5 6" key="1">
    <citation type="submission" date="2017-07" db="EMBL/GenBank/DDBJ databases">
        <title>Draft whole genome sequences of clinical Proprionibacteriaceae strains.</title>
        <authorList>
            <person name="Bernier A.-M."/>
            <person name="Bernard K."/>
            <person name="Domingo M.-C."/>
        </authorList>
    </citation>
    <scope>NUCLEOTIDE SEQUENCE [LARGE SCALE GENOMIC DNA]</scope>
    <source>
        <strain evidence="5 6">NML 130396</strain>
    </source>
</reference>
<dbReference type="GO" id="GO:0008745">
    <property type="term" value="F:N-acetylmuramoyl-L-alanine amidase activity"/>
    <property type="evidence" value="ECO:0007669"/>
    <property type="project" value="InterPro"/>
</dbReference>
<keyword evidence="6" id="KW-1185">Reference proteome</keyword>
<dbReference type="InterPro" id="IPR015510">
    <property type="entry name" value="PGRP"/>
</dbReference>
<evidence type="ECO:0000259" key="4">
    <source>
        <dbReference type="SMART" id="SM00701"/>
    </source>
</evidence>
<dbReference type="PANTHER" id="PTHR11022:SF41">
    <property type="entry name" value="PEPTIDOGLYCAN-RECOGNITION PROTEIN LC-RELATED"/>
    <property type="match status" value="1"/>
</dbReference>
<feature type="chain" id="PRO_5012084117" evidence="2">
    <location>
        <begin position="29"/>
        <end position="216"/>
    </location>
</feature>
<dbReference type="AlphaFoldDB" id="A0A255H799"/>
<organism evidence="5 6">
    <name type="scientific">Enemella dayhoffiae</name>
    <dbReference type="NCBI Taxonomy" id="2016507"/>
    <lineage>
        <taxon>Bacteria</taxon>
        <taxon>Bacillati</taxon>
        <taxon>Actinomycetota</taxon>
        <taxon>Actinomycetes</taxon>
        <taxon>Propionibacteriales</taxon>
        <taxon>Propionibacteriaceae</taxon>
        <taxon>Enemella</taxon>
    </lineage>
</organism>
<feature type="domain" description="Peptidoglycan recognition protein family" evidence="4">
    <location>
        <begin position="35"/>
        <end position="189"/>
    </location>
</feature>
<dbReference type="PROSITE" id="PS51257">
    <property type="entry name" value="PROKAR_LIPOPROTEIN"/>
    <property type="match status" value="1"/>
</dbReference>
<dbReference type="InterPro" id="IPR036505">
    <property type="entry name" value="Amidase/PGRP_sf"/>
</dbReference>
<dbReference type="InterPro" id="IPR002502">
    <property type="entry name" value="Amidase_domain"/>
</dbReference>
<evidence type="ECO:0000313" key="6">
    <source>
        <dbReference type="Proteomes" id="UP000216311"/>
    </source>
</evidence>
<dbReference type="SMART" id="SM00701">
    <property type="entry name" value="PGRP"/>
    <property type="match status" value="1"/>
</dbReference>
<gene>
    <name evidence="5" type="ORF">CGZ93_06365</name>
</gene>
<evidence type="ECO:0000313" key="5">
    <source>
        <dbReference type="EMBL" id="OYO23083.1"/>
    </source>
</evidence>
<feature type="signal peptide" evidence="2">
    <location>
        <begin position="1"/>
        <end position="28"/>
    </location>
</feature>